<dbReference type="GO" id="GO:0003700">
    <property type="term" value="F:DNA-binding transcription factor activity"/>
    <property type="evidence" value="ECO:0007669"/>
    <property type="project" value="InterPro"/>
</dbReference>
<dbReference type="InterPro" id="IPR000148">
    <property type="entry name" value="Papilloma_E7"/>
</dbReference>
<dbReference type="GO" id="GO:0008270">
    <property type="term" value="F:zinc ion binding"/>
    <property type="evidence" value="ECO:0007669"/>
    <property type="project" value="UniProtKB-KW"/>
</dbReference>
<dbReference type="SUPFAM" id="SSF161234">
    <property type="entry name" value="E7 C-terminal domain-like"/>
    <property type="match status" value="1"/>
</dbReference>
<keyword evidence="10" id="KW-0805">Transcription regulation</keyword>
<evidence type="ECO:0000256" key="10">
    <source>
        <dbReference type="ARBA" id="ARBA00023015"/>
    </source>
</evidence>
<evidence type="ECO:0000256" key="6">
    <source>
        <dbReference type="ARBA" id="ARBA00022723"/>
    </source>
</evidence>
<dbReference type="GO" id="GO:0039645">
    <property type="term" value="P:symbiont-mediated perturbation of host cell cycle G1/S transition checkpoint"/>
    <property type="evidence" value="ECO:0007669"/>
    <property type="project" value="UniProtKB-KW"/>
</dbReference>
<evidence type="ECO:0000256" key="1">
    <source>
        <dbReference type="ARBA" id="ARBA00022504"/>
    </source>
</evidence>
<keyword evidence="14" id="KW-1035">Host cytoplasm</keyword>
<reference evidence="19 20" key="1">
    <citation type="submission" date="2014-07" db="EMBL/GenBank/DDBJ databases">
        <title>Identification and characterization of a new variant of BPV type 7.</title>
        <authorList>
            <person name="Gallina L."/>
            <person name="Scagliarini A."/>
            <person name="Savini F."/>
            <person name="Casa G."/>
        </authorList>
    </citation>
    <scope>NUCLEOTIDE SEQUENCE [LARGE SCALE GENOMIC DNA]</scope>
    <source>
        <strain evidence="19">IT-221</strain>
    </source>
</reference>
<dbReference type="Proteomes" id="UP000104506">
    <property type="component" value="Genome"/>
</dbReference>
<protein>
    <submittedName>
        <fullName evidence="19">E7</fullName>
    </submittedName>
</protein>
<evidence type="ECO:0000256" key="4">
    <source>
        <dbReference type="ARBA" id="ARBA00022581"/>
    </source>
</evidence>
<keyword evidence="17" id="KW-1078">G1/S host cell cycle checkpoint dysregulation by virus</keyword>
<evidence type="ECO:0000256" key="15">
    <source>
        <dbReference type="ARBA" id="ARBA00023258"/>
    </source>
</evidence>
<keyword evidence="4" id="KW-0945">Host-virus interaction</keyword>
<evidence type="ECO:0000256" key="11">
    <source>
        <dbReference type="ARBA" id="ARBA00023125"/>
    </source>
</evidence>
<proteinExistence type="predicted"/>
<evidence type="ECO:0000256" key="5">
    <source>
        <dbReference type="ARBA" id="ARBA00022632"/>
    </source>
</evidence>
<organism evidence="19 20">
    <name type="scientific">Bos taurus papillomavirus 7</name>
    <dbReference type="NCBI Taxonomy" id="1001533"/>
    <lineage>
        <taxon>Viruses</taxon>
        <taxon>Monodnaviria</taxon>
        <taxon>Shotokuvirae</taxon>
        <taxon>Cossaviricota</taxon>
        <taxon>Papovaviricetes</taxon>
        <taxon>Zurhausenvirales</taxon>
        <taxon>Papillomaviridae</taxon>
        <taxon>Firstpapillomavirinae</taxon>
        <taxon>Dyoxipapillomavirus</taxon>
        <taxon>Dyoxipapillomavirus 1</taxon>
    </lineage>
</organism>
<keyword evidence="15" id="KW-0922">Interferon antiviral system evasion</keyword>
<evidence type="ECO:0000256" key="16">
    <source>
        <dbReference type="ARBA" id="ARBA00023280"/>
    </source>
</evidence>
<dbReference type="Pfam" id="PF00527">
    <property type="entry name" value="E7"/>
    <property type="match status" value="1"/>
</dbReference>
<dbReference type="GO" id="GO:0052170">
    <property type="term" value="P:symbiont-mediated suppression of host innate immune response"/>
    <property type="evidence" value="ECO:0007669"/>
    <property type="project" value="UniProtKB-KW"/>
</dbReference>
<dbReference type="EMBL" id="KM096428">
    <property type="protein sequence ID" value="AIS41095.1"/>
    <property type="molecule type" value="Genomic_DNA"/>
</dbReference>
<evidence type="ECO:0000313" key="21">
    <source>
        <dbReference type="Proteomes" id="UP000128306"/>
    </source>
</evidence>
<reference evidence="18 21" key="2">
    <citation type="submission" date="2014-07" db="EMBL/GenBank/DDBJ databases">
        <title>Identification and characterization of two novel variants of BPV type 7.</title>
        <authorList>
            <person name="Gallina L."/>
            <person name="Scagliarini A."/>
            <person name="Savini F."/>
            <person name="Casa G."/>
        </authorList>
    </citation>
    <scope>NUCLEOTIDE SEQUENCE [LARGE SCALE GENOMIC DNA]</scope>
    <source>
        <strain evidence="18">IT-215</strain>
    </source>
</reference>
<keyword evidence="11" id="KW-0238">DNA-binding</keyword>
<evidence type="ECO:0000256" key="13">
    <source>
        <dbReference type="ARBA" id="ARBA00023163"/>
    </source>
</evidence>
<gene>
    <name evidence="19" type="primary">E7</name>
</gene>
<accession>A0A097A5Z2</accession>
<dbReference type="Proteomes" id="UP000128306">
    <property type="component" value="Genome"/>
</dbReference>
<evidence type="ECO:0000256" key="14">
    <source>
        <dbReference type="ARBA" id="ARBA00023200"/>
    </source>
</evidence>
<dbReference type="GO" id="GO:0039502">
    <property type="term" value="P:symbiont-mediated suppression of host type I interferon-mediated signaling pathway"/>
    <property type="evidence" value="ECO:0007669"/>
    <property type="project" value="UniProtKB-KW"/>
</dbReference>
<evidence type="ECO:0000256" key="17">
    <source>
        <dbReference type="ARBA" id="ARBA00023309"/>
    </source>
</evidence>
<keyword evidence="1" id="KW-1121">Modulation of host cell cycle by virus</keyword>
<keyword evidence="16" id="KW-0899">Viral immunoevasion</keyword>
<evidence type="ECO:0000313" key="18">
    <source>
        <dbReference type="EMBL" id="AIS41095.1"/>
    </source>
</evidence>
<evidence type="ECO:0000256" key="12">
    <source>
        <dbReference type="ARBA" id="ARBA00023159"/>
    </source>
</evidence>
<keyword evidence="7" id="KW-0863">Zinc-finger</keyword>
<keyword evidence="13" id="KW-0804">Transcription</keyword>
<keyword evidence="6" id="KW-0479">Metal-binding</keyword>
<sequence length="104" mass="11402">MHDPALFSSSGEQPPEGIVLELHPLNTGNHLVTVPGTTEVTSSPRCQKEGPRLCLYYICTVCAWCQSHLRLSVSTSDSSLRKFQELLCGDLTVVCTPCARNGRR</sequence>
<keyword evidence="8" id="KW-1114">Inhibition of host interferon signaling pathway by virus</keyword>
<dbReference type="EMBL" id="KM096429">
    <property type="protein sequence ID" value="AIS41099.1"/>
    <property type="molecule type" value="Genomic_DNA"/>
</dbReference>
<keyword evidence="3" id="KW-1048">Host nucleus</keyword>
<evidence type="ECO:0000256" key="7">
    <source>
        <dbReference type="ARBA" id="ARBA00022771"/>
    </source>
</evidence>
<name>A0A097A5Z2_9PAPI</name>
<keyword evidence="5" id="KW-1090">Inhibition of host innate immune response by virus</keyword>
<evidence type="ECO:0000313" key="19">
    <source>
        <dbReference type="EMBL" id="AIS41099.1"/>
    </source>
</evidence>
<evidence type="ECO:0000256" key="3">
    <source>
        <dbReference type="ARBA" id="ARBA00022562"/>
    </source>
</evidence>
<dbReference type="GO" id="GO:0003677">
    <property type="term" value="F:DNA binding"/>
    <property type="evidence" value="ECO:0007669"/>
    <property type="project" value="UniProtKB-KW"/>
</dbReference>
<keyword evidence="2" id="KW-0244">Early protein</keyword>
<evidence type="ECO:0000256" key="8">
    <source>
        <dbReference type="ARBA" id="ARBA00022830"/>
    </source>
</evidence>
<keyword evidence="12" id="KW-0010">Activator</keyword>
<keyword evidence="9" id="KW-0862">Zinc</keyword>
<dbReference type="Gene3D" id="3.30.160.330">
    <property type="match status" value="1"/>
</dbReference>
<evidence type="ECO:0000256" key="2">
    <source>
        <dbReference type="ARBA" id="ARBA00022518"/>
    </source>
</evidence>
<evidence type="ECO:0000313" key="20">
    <source>
        <dbReference type="Proteomes" id="UP000104506"/>
    </source>
</evidence>
<evidence type="ECO:0000256" key="9">
    <source>
        <dbReference type="ARBA" id="ARBA00022833"/>
    </source>
</evidence>